<evidence type="ECO:0000313" key="2">
    <source>
        <dbReference type="EMBL" id="CAD7086306.1"/>
    </source>
</evidence>
<dbReference type="EMBL" id="LR899011">
    <property type="protein sequence ID" value="CAD7086306.1"/>
    <property type="molecule type" value="Genomic_DNA"/>
</dbReference>
<gene>
    <name evidence="2" type="ORF">HERILL_LOCUS9088</name>
</gene>
<organism evidence="2 3">
    <name type="scientific">Hermetia illucens</name>
    <name type="common">Black soldier fly</name>
    <dbReference type="NCBI Taxonomy" id="343691"/>
    <lineage>
        <taxon>Eukaryota</taxon>
        <taxon>Metazoa</taxon>
        <taxon>Ecdysozoa</taxon>
        <taxon>Arthropoda</taxon>
        <taxon>Hexapoda</taxon>
        <taxon>Insecta</taxon>
        <taxon>Pterygota</taxon>
        <taxon>Neoptera</taxon>
        <taxon>Endopterygota</taxon>
        <taxon>Diptera</taxon>
        <taxon>Brachycera</taxon>
        <taxon>Stratiomyomorpha</taxon>
        <taxon>Stratiomyidae</taxon>
        <taxon>Hermetiinae</taxon>
        <taxon>Hermetia</taxon>
    </lineage>
</organism>
<dbReference type="AlphaFoldDB" id="A0A7R8USS7"/>
<dbReference type="OrthoDB" id="6727224at2759"/>
<protein>
    <submittedName>
        <fullName evidence="2">Uncharacterized protein</fullName>
    </submittedName>
</protein>
<dbReference type="FunCoup" id="A0A7R8USS7">
    <property type="interactions" value="1"/>
</dbReference>
<dbReference type="InParanoid" id="A0A7R8USS7"/>
<dbReference type="OMA" id="VPHMHVR"/>
<dbReference type="Proteomes" id="UP000594454">
    <property type="component" value="Chromosome 3"/>
</dbReference>
<proteinExistence type="predicted"/>
<sequence length="372" mass="42814">MCRCCQSCWEDLYWTCIEERFCYDESIANYNPDEDEYFEKQNGTVNGVQSSDNNNMPICNQPINRNPSVLSSKIHEDDYRREIQTTVPILAPEILAVFANSQIFNEHQPKLTRNATKNYLPGIHGKDKETDEEKLIKRLEGDTEITSTHQAETADKKPISFTISPDSPPSELRRSLSNQKFHAIIEEDASSVSDKDEVILRPQKISADPNGSNNHLKAPDLFSKNNLRNVKSVPYFPIRPASENDIFIISETSSRISMTPEIPSISYSTLPKNYEDTPTIEKYRESTSLYSIQTANMAKAMKVDDYSMPRYFRKSTLLSQSTDSFASRDDVQQQPQKRYERSKRLKNLRDSLPPLRIHSIRHKFRDEAKNVD</sequence>
<feature type="region of interest" description="Disordered" evidence="1">
    <location>
        <begin position="323"/>
        <end position="353"/>
    </location>
</feature>
<accession>A0A7R8USS7</accession>
<feature type="region of interest" description="Disordered" evidence="1">
    <location>
        <begin position="141"/>
        <end position="174"/>
    </location>
</feature>
<name>A0A7R8USS7_HERIL</name>
<keyword evidence="3" id="KW-1185">Reference proteome</keyword>
<reference evidence="2 3" key="1">
    <citation type="submission" date="2020-11" db="EMBL/GenBank/DDBJ databases">
        <authorList>
            <person name="Wallbank WR R."/>
            <person name="Pardo Diaz C."/>
            <person name="Kozak K."/>
            <person name="Martin S."/>
            <person name="Jiggins C."/>
            <person name="Moest M."/>
            <person name="Warren A I."/>
            <person name="Generalovic N T."/>
            <person name="Byers J.R.P. K."/>
            <person name="Montejo-Kovacevich G."/>
            <person name="Yen C E."/>
        </authorList>
    </citation>
    <scope>NUCLEOTIDE SEQUENCE [LARGE SCALE GENOMIC DNA]</scope>
</reference>
<evidence type="ECO:0000256" key="1">
    <source>
        <dbReference type="SAM" id="MobiDB-lite"/>
    </source>
</evidence>
<evidence type="ECO:0000313" key="3">
    <source>
        <dbReference type="Proteomes" id="UP000594454"/>
    </source>
</evidence>